<comment type="similarity">
    <text evidence="2 10">Belongs to the cation transport ATPase (P-type) (TC 3.A.3) family. Type IB subfamily.</text>
</comment>
<proteinExistence type="inferred from homology"/>
<dbReference type="GO" id="GO:0043682">
    <property type="term" value="F:P-type divalent copper transporter activity"/>
    <property type="evidence" value="ECO:0007669"/>
    <property type="project" value="TreeGrafter"/>
</dbReference>
<evidence type="ECO:0000256" key="4">
    <source>
        <dbReference type="ARBA" id="ARBA00022723"/>
    </source>
</evidence>
<evidence type="ECO:0000256" key="2">
    <source>
        <dbReference type="ARBA" id="ARBA00006024"/>
    </source>
</evidence>
<feature type="transmembrane region" description="Helical" evidence="10">
    <location>
        <begin position="230"/>
        <end position="255"/>
    </location>
</feature>
<dbReference type="Pfam" id="PF00702">
    <property type="entry name" value="Hydrolase"/>
    <property type="match status" value="1"/>
</dbReference>
<evidence type="ECO:0000313" key="14">
    <source>
        <dbReference type="Proteomes" id="UP000750711"/>
    </source>
</evidence>
<evidence type="ECO:0000256" key="7">
    <source>
        <dbReference type="ARBA" id="ARBA00022967"/>
    </source>
</evidence>
<dbReference type="FunFam" id="3.30.70.100:FF:000001">
    <property type="entry name" value="ATPase copper transporting beta"/>
    <property type="match status" value="1"/>
</dbReference>
<protein>
    <recommendedName>
        <fullName evidence="12">HMA domain-containing protein</fullName>
    </recommendedName>
</protein>
<feature type="transmembrane region" description="Helical" evidence="10">
    <location>
        <begin position="592"/>
        <end position="621"/>
    </location>
</feature>
<dbReference type="NCBIfam" id="TIGR01525">
    <property type="entry name" value="ATPase-IB_hvy"/>
    <property type="match status" value="1"/>
</dbReference>
<dbReference type="Gene3D" id="3.30.70.100">
    <property type="match status" value="1"/>
</dbReference>
<evidence type="ECO:0000259" key="12">
    <source>
        <dbReference type="PROSITE" id="PS50846"/>
    </source>
</evidence>
<comment type="subcellular location">
    <subcellularLocation>
        <location evidence="1">Membrane</location>
        <topology evidence="1">Multi-pass membrane protein</topology>
    </subcellularLocation>
</comment>
<dbReference type="GO" id="GO:0005524">
    <property type="term" value="F:ATP binding"/>
    <property type="evidence" value="ECO:0007669"/>
    <property type="project" value="UniProtKB-UniRule"/>
</dbReference>
<evidence type="ECO:0000256" key="11">
    <source>
        <dbReference type="SAM" id="MobiDB-lite"/>
    </source>
</evidence>
<dbReference type="PROSITE" id="PS50846">
    <property type="entry name" value="HMA_2"/>
    <property type="match status" value="1"/>
</dbReference>
<dbReference type="PROSITE" id="PS01047">
    <property type="entry name" value="HMA_1"/>
    <property type="match status" value="1"/>
</dbReference>
<dbReference type="InterPro" id="IPR023299">
    <property type="entry name" value="ATPase_P-typ_cyto_dom_N"/>
</dbReference>
<dbReference type="SUPFAM" id="SSF56784">
    <property type="entry name" value="HAD-like"/>
    <property type="match status" value="1"/>
</dbReference>
<sequence length="898" mass="96987">MKSGAQGSVVAHSAISLELTSRESSAVNSIQLPFVEVEIPDDQSRQAERLYFSISGMTCASCVDSVTRKIQEVSGVSEVAVDFIGKSAVVVVTSKSLVNEVIAKVEEAGFEAELVSSEPLIPSRLDPKLQASSATRTISLRVEGMLGECCPPKIIKALQGLGSVVKVEKVPSFNDPIIQVSYNPNPPKFTIRHIVRSIQAIDLRWRLSVAHPPSLEERAQRMQVREQRRLLIRIMLALTIAIPTFILGVVFMSLVKKSNAVRKYMEEPMWAGRASRLEWALFILSTPVMFLAADIFHRRSIKEIISLWRRGSTTPVYRRFIRFGSMNLLVSLGVSIAYFASVALLAIAATLPPSDSNATVTMSGGGTTTYFDSVVFLTFFILSGRYLEAYSKHRTADAVNLLGRLRPNEALLLEYQEAASEVMSNDGKGLGKEEPSRVMRTETLAVDMLEVGDVVRVVAGSSPPSDGTIISEEETAFDESSLTGESQPVIKREGDQVFAGTINLKKAVSVRVDMGNGETMLDQIVKIVRQGAMKKAPVERIADMIMGYFVPVITLLAILTWAVWLALGLGGILPSSYRGDKTGGWPLWSLEFAIAVFVVACPCGIALAAPTALFVGCGLAAKYGILARGGGEAFQEVSQLDVIVFDKTGTLTEGGQPEVTDIDLTPIYPADLVLGIAAELESNSSHPLATAIRSYCATNACASVIASDVEETAGRGLKGLLHLTSSGETLGVIIGNETWLDEHGVSIEQEKRHILHSWKEQGKSVVLVAVRNADGAAAYNLAASFALADPLRKEAPAVIRQLQQQGIATWIISGDNEITTKAVANLVGIPLEHVIAGVLPQGKVKIPLSARGEEELFSKLMSLCRPKRLNGSNDRSPRGKFPGRGKSYGERANAEDEL</sequence>
<feature type="transmembrane region" description="Helical" evidence="10">
    <location>
        <begin position="369"/>
        <end position="387"/>
    </location>
</feature>
<keyword evidence="4 10" id="KW-0479">Metal-binding</keyword>
<dbReference type="InterPro" id="IPR036412">
    <property type="entry name" value="HAD-like_sf"/>
</dbReference>
<evidence type="ECO:0000256" key="3">
    <source>
        <dbReference type="ARBA" id="ARBA00022692"/>
    </source>
</evidence>
<comment type="caution">
    <text evidence="13">The sequence shown here is derived from an EMBL/GenBank/DDBJ whole genome shotgun (WGS) entry which is preliminary data.</text>
</comment>
<dbReference type="NCBIfam" id="TIGR01494">
    <property type="entry name" value="ATPase_P-type"/>
    <property type="match status" value="1"/>
</dbReference>
<evidence type="ECO:0000256" key="9">
    <source>
        <dbReference type="ARBA" id="ARBA00023136"/>
    </source>
</evidence>
<feature type="region of interest" description="Disordered" evidence="11">
    <location>
        <begin position="867"/>
        <end position="898"/>
    </location>
</feature>
<feature type="transmembrane region" description="Helical" evidence="10">
    <location>
        <begin position="328"/>
        <end position="349"/>
    </location>
</feature>
<evidence type="ECO:0000256" key="1">
    <source>
        <dbReference type="ARBA" id="ARBA00004141"/>
    </source>
</evidence>
<evidence type="ECO:0000313" key="13">
    <source>
        <dbReference type="EMBL" id="KAH0562978.1"/>
    </source>
</evidence>
<dbReference type="InterPro" id="IPR059000">
    <property type="entry name" value="ATPase_P-type_domA"/>
</dbReference>
<name>A0A9P8LEQ9_9PEZI</name>
<dbReference type="AlphaFoldDB" id="A0A9P8LEQ9"/>
<dbReference type="PANTHER" id="PTHR43520">
    <property type="entry name" value="ATP7, ISOFORM B"/>
    <property type="match status" value="1"/>
</dbReference>
<dbReference type="InterPro" id="IPR001757">
    <property type="entry name" value="P_typ_ATPase"/>
</dbReference>
<dbReference type="SUPFAM" id="SSF81665">
    <property type="entry name" value="Calcium ATPase, transmembrane domain M"/>
    <property type="match status" value="1"/>
</dbReference>
<dbReference type="InterPro" id="IPR017969">
    <property type="entry name" value="Heavy-metal-associated_CS"/>
</dbReference>
<feature type="transmembrane region" description="Helical" evidence="10">
    <location>
        <begin position="279"/>
        <end position="296"/>
    </location>
</feature>
<dbReference type="Gene3D" id="3.40.1110.10">
    <property type="entry name" value="Calcium-transporting ATPase, cytoplasmic domain N"/>
    <property type="match status" value="1"/>
</dbReference>
<evidence type="ECO:0000256" key="6">
    <source>
        <dbReference type="ARBA" id="ARBA00022840"/>
    </source>
</evidence>
<dbReference type="InterPro" id="IPR023298">
    <property type="entry name" value="ATPase_P-typ_TM_dom_sf"/>
</dbReference>
<keyword evidence="14" id="KW-1185">Reference proteome</keyword>
<dbReference type="Gene3D" id="3.40.50.1000">
    <property type="entry name" value="HAD superfamily/HAD-like"/>
    <property type="match status" value="1"/>
</dbReference>
<feature type="domain" description="HMA" evidence="12">
    <location>
        <begin position="48"/>
        <end position="113"/>
    </location>
</feature>
<dbReference type="PANTHER" id="PTHR43520:SF32">
    <property type="entry name" value="COPPER RESISTANCE P-TYPE ATPASE (EUROFUNG)"/>
    <property type="match status" value="1"/>
</dbReference>
<gene>
    <name evidence="13" type="ORF">GP486_002456</name>
</gene>
<evidence type="ECO:0000256" key="5">
    <source>
        <dbReference type="ARBA" id="ARBA00022741"/>
    </source>
</evidence>
<dbReference type="SUPFAM" id="SSF81660">
    <property type="entry name" value="Metal cation-transporting ATPase, ATP-binding domain N"/>
    <property type="match status" value="1"/>
</dbReference>
<keyword evidence="9 10" id="KW-0472">Membrane</keyword>
<dbReference type="InterPro" id="IPR008250">
    <property type="entry name" value="ATPase_P-typ_transduc_dom_A_sf"/>
</dbReference>
<dbReference type="PRINTS" id="PR00119">
    <property type="entry name" value="CATATPASE"/>
</dbReference>
<dbReference type="Pfam" id="PF00403">
    <property type="entry name" value="HMA"/>
    <property type="match status" value="1"/>
</dbReference>
<keyword evidence="8 10" id="KW-1133">Transmembrane helix</keyword>
<dbReference type="InterPro" id="IPR023214">
    <property type="entry name" value="HAD_sf"/>
</dbReference>
<dbReference type="EMBL" id="JAGHQM010000273">
    <property type="protein sequence ID" value="KAH0562978.1"/>
    <property type="molecule type" value="Genomic_DNA"/>
</dbReference>
<keyword evidence="3 10" id="KW-0812">Transmembrane</keyword>
<dbReference type="InterPro" id="IPR036163">
    <property type="entry name" value="HMA_dom_sf"/>
</dbReference>
<dbReference type="InterPro" id="IPR018303">
    <property type="entry name" value="ATPase_P-typ_P_site"/>
</dbReference>
<dbReference type="Proteomes" id="UP000750711">
    <property type="component" value="Unassembled WGS sequence"/>
</dbReference>
<keyword evidence="7" id="KW-1278">Translocase</keyword>
<evidence type="ECO:0000256" key="10">
    <source>
        <dbReference type="RuleBase" id="RU362081"/>
    </source>
</evidence>
<reference evidence="13" key="1">
    <citation type="submission" date="2021-03" db="EMBL/GenBank/DDBJ databases">
        <title>Comparative genomics and phylogenomic investigation of the class Geoglossomycetes provide insights into ecological specialization and systematics.</title>
        <authorList>
            <person name="Melie T."/>
            <person name="Pirro S."/>
            <person name="Miller A.N."/>
            <person name="Quandt A."/>
        </authorList>
    </citation>
    <scope>NUCLEOTIDE SEQUENCE</scope>
    <source>
        <strain evidence="13">CAQ_001_2017</strain>
    </source>
</reference>
<dbReference type="Pfam" id="PF00122">
    <property type="entry name" value="E1-E2_ATPase"/>
    <property type="match status" value="1"/>
</dbReference>
<organism evidence="13 14">
    <name type="scientific">Trichoglossum hirsutum</name>
    <dbReference type="NCBI Taxonomy" id="265104"/>
    <lineage>
        <taxon>Eukaryota</taxon>
        <taxon>Fungi</taxon>
        <taxon>Dikarya</taxon>
        <taxon>Ascomycota</taxon>
        <taxon>Pezizomycotina</taxon>
        <taxon>Geoglossomycetes</taxon>
        <taxon>Geoglossales</taxon>
        <taxon>Geoglossaceae</taxon>
        <taxon>Trichoglossum</taxon>
    </lineage>
</organism>
<dbReference type="SUPFAM" id="SSF81653">
    <property type="entry name" value="Calcium ATPase, transduction domain A"/>
    <property type="match status" value="1"/>
</dbReference>
<keyword evidence="6 10" id="KW-0067">ATP-binding</keyword>
<dbReference type="GO" id="GO:0016887">
    <property type="term" value="F:ATP hydrolysis activity"/>
    <property type="evidence" value="ECO:0007669"/>
    <property type="project" value="InterPro"/>
</dbReference>
<dbReference type="GO" id="GO:0016020">
    <property type="term" value="C:membrane"/>
    <property type="evidence" value="ECO:0007669"/>
    <property type="project" value="UniProtKB-SubCell"/>
</dbReference>
<dbReference type="InterPro" id="IPR027256">
    <property type="entry name" value="P-typ_ATPase_IB"/>
</dbReference>
<dbReference type="SUPFAM" id="SSF55008">
    <property type="entry name" value="HMA, heavy metal-associated domain"/>
    <property type="match status" value="1"/>
</dbReference>
<accession>A0A9P8LEQ9</accession>
<dbReference type="Gene3D" id="2.70.150.10">
    <property type="entry name" value="Calcium-transporting ATPase, cytoplasmic transduction domain A"/>
    <property type="match status" value="1"/>
</dbReference>
<dbReference type="GO" id="GO:0005507">
    <property type="term" value="F:copper ion binding"/>
    <property type="evidence" value="ECO:0007669"/>
    <property type="project" value="TreeGrafter"/>
</dbReference>
<dbReference type="GO" id="GO:0055070">
    <property type="term" value="P:copper ion homeostasis"/>
    <property type="evidence" value="ECO:0007669"/>
    <property type="project" value="TreeGrafter"/>
</dbReference>
<evidence type="ECO:0000256" key="8">
    <source>
        <dbReference type="ARBA" id="ARBA00022989"/>
    </source>
</evidence>
<dbReference type="CDD" id="cd00371">
    <property type="entry name" value="HMA"/>
    <property type="match status" value="1"/>
</dbReference>
<keyword evidence="5 10" id="KW-0547">Nucleotide-binding</keyword>
<dbReference type="InterPro" id="IPR006121">
    <property type="entry name" value="HMA_dom"/>
</dbReference>
<feature type="transmembrane region" description="Helical" evidence="10">
    <location>
        <begin position="548"/>
        <end position="572"/>
    </location>
</feature>
<dbReference type="PROSITE" id="PS00154">
    <property type="entry name" value="ATPASE_E1_E2"/>
    <property type="match status" value="1"/>
</dbReference>
<feature type="compositionally biased region" description="Basic and acidic residues" evidence="11">
    <location>
        <begin position="887"/>
        <end position="898"/>
    </location>
</feature>